<dbReference type="EMBL" id="LNSV01000091">
    <property type="protein sequence ID" value="KUH36154.1"/>
    <property type="molecule type" value="Genomic_DNA"/>
</dbReference>
<gene>
    <name evidence="2" type="ORF">ATE80_25265</name>
</gene>
<evidence type="ECO:0000313" key="3">
    <source>
        <dbReference type="Proteomes" id="UP000054011"/>
    </source>
</evidence>
<proteinExistence type="predicted"/>
<protein>
    <submittedName>
        <fullName evidence="2">Uncharacterized protein</fullName>
    </submittedName>
</protein>
<evidence type="ECO:0000256" key="1">
    <source>
        <dbReference type="SAM" id="MobiDB-lite"/>
    </source>
</evidence>
<dbReference type="STRING" id="936756.ATE80_25265"/>
<feature type="region of interest" description="Disordered" evidence="1">
    <location>
        <begin position="21"/>
        <end position="41"/>
    </location>
</feature>
<dbReference type="AlphaFoldDB" id="A0A100Y1V3"/>
<name>A0A100Y1V3_9ACTN</name>
<organism evidence="2 3">
    <name type="scientific">Streptomyces kanasensis</name>
    <dbReference type="NCBI Taxonomy" id="936756"/>
    <lineage>
        <taxon>Bacteria</taxon>
        <taxon>Bacillati</taxon>
        <taxon>Actinomycetota</taxon>
        <taxon>Actinomycetes</taxon>
        <taxon>Kitasatosporales</taxon>
        <taxon>Streptomycetaceae</taxon>
        <taxon>Streptomyces</taxon>
    </lineage>
</organism>
<reference evidence="2 3" key="1">
    <citation type="submission" date="2015-11" db="EMBL/GenBank/DDBJ databases">
        <title>Genome-wide analysis reveals the secondary metabolome in Streptomyces kanasensis ZX01.</title>
        <authorList>
            <person name="Zhang G."/>
            <person name="Han L."/>
            <person name="Feng J."/>
            <person name="Zhang X."/>
        </authorList>
    </citation>
    <scope>NUCLEOTIDE SEQUENCE [LARGE SCALE GENOMIC DNA]</scope>
    <source>
        <strain evidence="2 3">ZX01</strain>
    </source>
</reference>
<comment type="caution">
    <text evidence="2">The sequence shown here is derived from an EMBL/GenBank/DDBJ whole genome shotgun (WGS) entry which is preliminary data.</text>
</comment>
<dbReference type="RefSeq" id="WP_058944578.1">
    <property type="nucleotide sequence ID" value="NZ_LNSV01000091.1"/>
</dbReference>
<accession>A0A100Y1V3</accession>
<sequence length="140" mass="15167">MAFEEEWDDLKQAAVERRTGMRLNQLAPEAGGGGAADLKSAPARKRAFANTIETQLEKPTREAGDTVDEATGAAARAFAGWDTAAGLRKSHEKWEDQVNRLVGRLVTNKTQLRNAATQLVGTDLDVGHTLRRPQSNISGL</sequence>
<keyword evidence="3" id="KW-1185">Reference proteome</keyword>
<dbReference type="Proteomes" id="UP000054011">
    <property type="component" value="Unassembled WGS sequence"/>
</dbReference>
<dbReference type="OrthoDB" id="4331735at2"/>
<evidence type="ECO:0000313" key="2">
    <source>
        <dbReference type="EMBL" id="KUH36154.1"/>
    </source>
</evidence>